<dbReference type="Proteomes" id="UP001197093">
    <property type="component" value="Unassembled WGS sequence"/>
</dbReference>
<evidence type="ECO:0000256" key="1">
    <source>
        <dbReference type="SAM" id="MobiDB-lite"/>
    </source>
</evidence>
<name>A0AAD4ESN1_9PEZI</name>
<dbReference type="EMBL" id="JAHCVI010000005">
    <property type="protein sequence ID" value="KAG7284707.1"/>
    <property type="molecule type" value="Genomic_DNA"/>
</dbReference>
<evidence type="ECO:0000313" key="3">
    <source>
        <dbReference type="Proteomes" id="UP001197093"/>
    </source>
</evidence>
<comment type="caution">
    <text evidence="2">The sequence shown here is derived from an EMBL/GenBank/DDBJ whole genome shotgun (WGS) entry which is preliminary data.</text>
</comment>
<accession>A0AAD4ESN1</accession>
<reference evidence="2" key="1">
    <citation type="submission" date="2023-02" db="EMBL/GenBank/DDBJ databases">
        <authorList>
            <person name="Palmer J.M."/>
        </authorList>
    </citation>
    <scope>NUCLEOTIDE SEQUENCE</scope>
    <source>
        <strain evidence="2">FW57</strain>
    </source>
</reference>
<feature type="compositionally biased region" description="Basic and acidic residues" evidence="1">
    <location>
        <begin position="107"/>
        <end position="121"/>
    </location>
</feature>
<proteinExistence type="predicted"/>
<organism evidence="2 3">
    <name type="scientific">Staphylotrichum longicolle</name>
    <dbReference type="NCBI Taxonomy" id="669026"/>
    <lineage>
        <taxon>Eukaryota</taxon>
        <taxon>Fungi</taxon>
        <taxon>Dikarya</taxon>
        <taxon>Ascomycota</taxon>
        <taxon>Pezizomycotina</taxon>
        <taxon>Sordariomycetes</taxon>
        <taxon>Sordariomycetidae</taxon>
        <taxon>Sordariales</taxon>
        <taxon>Chaetomiaceae</taxon>
        <taxon>Staphylotrichum</taxon>
    </lineage>
</organism>
<feature type="region of interest" description="Disordered" evidence="1">
    <location>
        <begin position="92"/>
        <end position="125"/>
    </location>
</feature>
<dbReference type="AlphaFoldDB" id="A0AAD4ESN1"/>
<evidence type="ECO:0000313" key="2">
    <source>
        <dbReference type="EMBL" id="KAG7284707.1"/>
    </source>
</evidence>
<protein>
    <submittedName>
        <fullName evidence="2">Uncharacterized protein</fullName>
    </submittedName>
</protein>
<sequence>MSDKALDEITMARPGEREPMPLRKYLDKQRGNLDSHVLNFHDHGPEGTAWNTRDKRFSGLEITAQTFVEYRGTAAESNQEQWVETCQDRLVARPGDKTTAPRPRYIWPEDRKSPEEYRVLDDDSSQCSLEENRAYIQRKRGNQPHSWR</sequence>
<keyword evidence="3" id="KW-1185">Reference proteome</keyword>
<gene>
    <name evidence="2" type="ORF">NEMBOFW57_009316</name>
</gene>